<evidence type="ECO:0000313" key="3">
    <source>
        <dbReference type="EMBL" id="KAK3888956.1"/>
    </source>
</evidence>
<feature type="compositionally biased region" description="Polar residues" evidence="1">
    <location>
        <begin position="155"/>
        <end position="166"/>
    </location>
</feature>
<name>A0AAE1GBQ2_PETCI</name>
<feature type="region of interest" description="Disordered" evidence="1">
    <location>
        <begin position="212"/>
        <end position="370"/>
    </location>
</feature>
<feature type="compositionally biased region" description="Low complexity" evidence="1">
    <location>
        <begin position="18"/>
        <end position="28"/>
    </location>
</feature>
<dbReference type="Proteomes" id="UP001286313">
    <property type="component" value="Unassembled WGS sequence"/>
</dbReference>
<feature type="compositionally biased region" description="Pro residues" evidence="1">
    <location>
        <begin position="32"/>
        <end position="46"/>
    </location>
</feature>
<organism evidence="3 4">
    <name type="scientific">Petrolisthes cinctipes</name>
    <name type="common">Flat porcelain crab</name>
    <dbReference type="NCBI Taxonomy" id="88211"/>
    <lineage>
        <taxon>Eukaryota</taxon>
        <taxon>Metazoa</taxon>
        <taxon>Ecdysozoa</taxon>
        <taxon>Arthropoda</taxon>
        <taxon>Crustacea</taxon>
        <taxon>Multicrustacea</taxon>
        <taxon>Malacostraca</taxon>
        <taxon>Eumalacostraca</taxon>
        <taxon>Eucarida</taxon>
        <taxon>Decapoda</taxon>
        <taxon>Pleocyemata</taxon>
        <taxon>Anomura</taxon>
        <taxon>Galatheoidea</taxon>
        <taxon>Porcellanidae</taxon>
        <taxon>Petrolisthes</taxon>
    </lineage>
</organism>
<keyword evidence="2" id="KW-1133">Transmembrane helix</keyword>
<dbReference type="AlphaFoldDB" id="A0AAE1GBQ2"/>
<feature type="region of interest" description="Disordered" evidence="1">
    <location>
        <begin position="143"/>
        <end position="200"/>
    </location>
</feature>
<evidence type="ECO:0000256" key="2">
    <source>
        <dbReference type="SAM" id="Phobius"/>
    </source>
</evidence>
<dbReference type="PRINTS" id="PR01217">
    <property type="entry name" value="PRICHEXTENSN"/>
</dbReference>
<keyword evidence="4" id="KW-1185">Reference proteome</keyword>
<sequence>MADSDAEWVGVDFEFGNPARTPTTTTTRPRPRPAVPATPAPRPALEPPHDAPEVAASGPAGGVSPGWVGGVVGGGLGVVLVVLVVYMVVLRRRLNKARAAGEASRFSLRVADVAHLSHLDHTENTYVNTTDLQRFVAAVRAKDKSAAGLPLPPRTATNSRPNSDSEVTVVRPPMPLPNTAQPSVHPVSVQPLPIISPDSPTETEALYANLQENQDLGPPPRGKAPPPKIPPPPTSARRQSASGPTSPSVIARPAPPPPQTPTQTVPLPLQITSSPPQANLSVNKSSTPQVVKPAPPPVALKPNKPMQADTQSPVAKPSAPVKPSLPKPGVGKKGKALPPLKLVLTRNQDSYPTPDTALTTLTPDTATSTSSVTAKVAFLEGKVSMAPRSFPPKTTS</sequence>
<evidence type="ECO:0000313" key="4">
    <source>
        <dbReference type="Proteomes" id="UP001286313"/>
    </source>
</evidence>
<protein>
    <submittedName>
        <fullName evidence="3">Uncharacterized protein</fullName>
    </submittedName>
</protein>
<feature type="compositionally biased region" description="Low complexity" evidence="1">
    <location>
        <begin position="353"/>
        <end position="370"/>
    </location>
</feature>
<dbReference type="EMBL" id="JAWQEG010000514">
    <property type="protein sequence ID" value="KAK3888956.1"/>
    <property type="molecule type" value="Genomic_DNA"/>
</dbReference>
<gene>
    <name evidence="3" type="ORF">Pcinc_007024</name>
</gene>
<keyword evidence="2" id="KW-0472">Membrane</keyword>
<keyword evidence="2" id="KW-0812">Transmembrane</keyword>
<feature type="compositionally biased region" description="Polar residues" evidence="1">
    <location>
        <begin position="236"/>
        <end position="245"/>
    </location>
</feature>
<evidence type="ECO:0000256" key="1">
    <source>
        <dbReference type="SAM" id="MobiDB-lite"/>
    </source>
</evidence>
<feature type="region of interest" description="Disordered" evidence="1">
    <location>
        <begin position="1"/>
        <end position="58"/>
    </location>
</feature>
<comment type="caution">
    <text evidence="3">The sequence shown here is derived from an EMBL/GenBank/DDBJ whole genome shotgun (WGS) entry which is preliminary data.</text>
</comment>
<feature type="transmembrane region" description="Helical" evidence="2">
    <location>
        <begin position="67"/>
        <end position="89"/>
    </location>
</feature>
<feature type="compositionally biased region" description="Pro residues" evidence="1">
    <location>
        <begin position="217"/>
        <end position="234"/>
    </location>
</feature>
<accession>A0AAE1GBQ2</accession>
<reference evidence="3" key="1">
    <citation type="submission" date="2023-10" db="EMBL/GenBank/DDBJ databases">
        <title>Genome assemblies of two species of porcelain crab, Petrolisthes cinctipes and Petrolisthes manimaculis (Anomura: Porcellanidae).</title>
        <authorList>
            <person name="Angst P."/>
        </authorList>
    </citation>
    <scope>NUCLEOTIDE SEQUENCE</scope>
    <source>
        <strain evidence="3">PB745_01</strain>
        <tissue evidence="3">Gill</tissue>
    </source>
</reference>
<feature type="compositionally biased region" description="Low complexity" evidence="1">
    <location>
        <begin position="261"/>
        <end position="272"/>
    </location>
</feature>
<proteinExistence type="predicted"/>
<feature type="compositionally biased region" description="Polar residues" evidence="1">
    <location>
        <begin position="273"/>
        <end position="287"/>
    </location>
</feature>